<keyword evidence="5" id="KW-0998">Cell outer membrane</keyword>
<dbReference type="Gene3D" id="2.170.130.10">
    <property type="entry name" value="TonB-dependent receptor, plug domain"/>
    <property type="match status" value="1"/>
</dbReference>
<dbReference type="InterPro" id="IPR012910">
    <property type="entry name" value="Plug_dom"/>
</dbReference>
<name>A0A4V5PTJ9_9SPHN</name>
<dbReference type="InterPro" id="IPR000531">
    <property type="entry name" value="Beta-barrel_TonB"/>
</dbReference>
<sequence>MRFSMLLCASALVPAAGLMMPAAAAAQTTAGQEEGDPAQTEESLEAANDSETIIVTGSRINRPNLQSTNPITTVEIDDIVTGDVSLGNALQNLPQLGQTFTSANSTRFIGTAGLSILDLRNLGTARTLVLVNGRRHVTAQPGSNSVDVNTIPTDLVQGIDILTGGNSAIYGPDAVAGVVNFRLRRDFEGLTVRGQGGISDRGDAGNYFVSVTAGKNFADNRANIAVNLEYARSDVLFFTERDDLTGAYSGRSQFQLVENTGPNLNPNAGALRPTPEASTGNGIPDNAFLTGIRNVNISTGGLLTAACPTAAAAGETPEAFAARRAAACSGLANPGLANPLAQFGNTFVFRPDGSLVRNNCVTDFRPFGSTNCVGGEGSTLRETGMLQPQIDRYAANLLASFEVSQAFRPFIEAKFVRVTSLQEGQPTFFNNSFSVNNPFLTDQARATLSSVLAPGATSFTAQRFNTDFAGRGEDHRRDTYRVVAGVEGTFNGDWRYEIAANYGRTETFYETRGNVLLAEYGRSINAVRNSAGQIVCAVNADANPANDDPSCVPVNLFGEGQVSQAAVDYFGYNSTRDEKAEQFVASAFLSGNLAGLFSLPGGPIGFAVGAEYRRETAFSTYDDVTAAGLTFLNAIATFEPPAFEVAELFGELRVPILSAIPFAEELSLEAAGRFSDYNVGNTGQTFTYNLGVIYSPVRDIRLRASYAKSVRAPTLSDLFSTPAQTFANGLADPCGQQNINNNPNRVRNCAAAGVPTTQTFNGITEPFTNRPASGVAGLNQGNANLNPEESRSFTVGAVIQPSFVPGLTLTVDYYDIEIEQAIQGLTGQTIINQCYDNEGGIDNPFCAAVFRNPDGTFAGQQDVINGGVTVTIPRTGPGFFNQPFNFARFQTNGIDVDLNYRTPVGAGSLDLRGIVTHVFRRNNFTDISRPDFRNRTLSELGQPRWEAQFTANLDMPTFDLFYQIRYLDKQIISGNEFETFFPFDGRDPLNPDANNFVFYPETFYHNVRLGIKASEDHRFYLGVDNLLDTLPPLGLLGTEGNAPYGNLGRSFYAGFSAKF</sequence>
<keyword evidence="2 7" id="KW-0732">Signal</keyword>
<dbReference type="PANTHER" id="PTHR47234:SF2">
    <property type="entry name" value="TONB-DEPENDENT RECEPTOR"/>
    <property type="match status" value="1"/>
</dbReference>
<reference evidence="10 11" key="1">
    <citation type="submission" date="2019-04" db="EMBL/GenBank/DDBJ databases">
        <authorList>
            <person name="Yang Y."/>
            <person name="Wei D."/>
        </authorList>
    </citation>
    <scope>NUCLEOTIDE SEQUENCE [LARGE SCALE GENOMIC DNA]</scope>
    <source>
        <strain evidence="10 11">L-1-4w-11</strain>
    </source>
</reference>
<dbReference type="Pfam" id="PF07715">
    <property type="entry name" value="Plug"/>
    <property type="match status" value="1"/>
</dbReference>
<comment type="similarity">
    <text evidence="6">Belongs to the TonB-dependent receptor family.</text>
</comment>
<dbReference type="Proteomes" id="UP000309138">
    <property type="component" value="Unassembled WGS sequence"/>
</dbReference>
<dbReference type="PANTHER" id="PTHR47234">
    <property type="match status" value="1"/>
</dbReference>
<feature type="domain" description="TonB-dependent receptor plug" evidence="9">
    <location>
        <begin position="66"/>
        <end position="178"/>
    </location>
</feature>
<dbReference type="Pfam" id="PF00593">
    <property type="entry name" value="TonB_dep_Rec_b-barrel"/>
    <property type="match status" value="1"/>
</dbReference>
<evidence type="ECO:0000256" key="3">
    <source>
        <dbReference type="ARBA" id="ARBA00023077"/>
    </source>
</evidence>
<dbReference type="InterPro" id="IPR010917">
    <property type="entry name" value="TonB_rcpt_CS"/>
</dbReference>
<protein>
    <submittedName>
        <fullName evidence="10">TonB-dependent receptor</fullName>
    </submittedName>
</protein>
<dbReference type="OrthoDB" id="7051241at2"/>
<evidence type="ECO:0000256" key="6">
    <source>
        <dbReference type="RuleBase" id="RU003357"/>
    </source>
</evidence>
<keyword evidence="4 6" id="KW-0472">Membrane</keyword>
<dbReference type="InterPro" id="IPR036942">
    <property type="entry name" value="Beta-barrel_TonB_sf"/>
</dbReference>
<evidence type="ECO:0000313" key="11">
    <source>
        <dbReference type="Proteomes" id="UP000309138"/>
    </source>
</evidence>
<evidence type="ECO:0000259" key="9">
    <source>
        <dbReference type="Pfam" id="PF07715"/>
    </source>
</evidence>
<evidence type="ECO:0000259" key="8">
    <source>
        <dbReference type="Pfam" id="PF00593"/>
    </source>
</evidence>
<evidence type="ECO:0000313" key="10">
    <source>
        <dbReference type="EMBL" id="TKD50338.1"/>
    </source>
</evidence>
<dbReference type="GO" id="GO:0009279">
    <property type="term" value="C:cell outer membrane"/>
    <property type="evidence" value="ECO:0007669"/>
    <property type="project" value="UniProtKB-SubCell"/>
</dbReference>
<feature type="domain" description="TonB-dependent receptor-like beta-barrel" evidence="8">
    <location>
        <begin position="435"/>
        <end position="1026"/>
    </location>
</feature>
<keyword evidence="10" id="KW-0675">Receptor</keyword>
<dbReference type="InterPro" id="IPR010916">
    <property type="entry name" value="TonB_box_CS"/>
</dbReference>
<evidence type="ECO:0000256" key="4">
    <source>
        <dbReference type="ARBA" id="ARBA00023136"/>
    </source>
</evidence>
<evidence type="ECO:0000256" key="7">
    <source>
        <dbReference type="SAM" id="SignalP"/>
    </source>
</evidence>
<evidence type="ECO:0000256" key="1">
    <source>
        <dbReference type="ARBA" id="ARBA00004442"/>
    </source>
</evidence>
<dbReference type="AlphaFoldDB" id="A0A4V5PTJ9"/>
<dbReference type="PROSITE" id="PS01156">
    <property type="entry name" value="TONB_DEPENDENT_REC_2"/>
    <property type="match status" value="1"/>
</dbReference>
<gene>
    <name evidence="10" type="ORF">FBR43_05865</name>
</gene>
<dbReference type="InterPro" id="IPR037066">
    <property type="entry name" value="Plug_dom_sf"/>
</dbReference>
<keyword evidence="3 6" id="KW-0798">TonB box</keyword>
<comment type="subcellular location">
    <subcellularLocation>
        <location evidence="1 6">Cell outer membrane</location>
    </subcellularLocation>
</comment>
<dbReference type="SUPFAM" id="SSF56935">
    <property type="entry name" value="Porins"/>
    <property type="match status" value="1"/>
</dbReference>
<evidence type="ECO:0000256" key="5">
    <source>
        <dbReference type="ARBA" id="ARBA00023237"/>
    </source>
</evidence>
<accession>A0A4V5PTJ9</accession>
<organism evidence="10 11">
    <name type="scientific">Sphingomonas baiyangensis</name>
    <dbReference type="NCBI Taxonomy" id="2572576"/>
    <lineage>
        <taxon>Bacteria</taxon>
        <taxon>Pseudomonadati</taxon>
        <taxon>Pseudomonadota</taxon>
        <taxon>Alphaproteobacteria</taxon>
        <taxon>Sphingomonadales</taxon>
        <taxon>Sphingomonadaceae</taxon>
        <taxon>Sphingomonas</taxon>
    </lineage>
</organism>
<proteinExistence type="inferred from homology"/>
<dbReference type="PROSITE" id="PS00430">
    <property type="entry name" value="TONB_DEPENDENT_REC_1"/>
    <property type="match status" value="1"/>
</dbReference>
<keyword evidence="11" id="KW-1185">Reference proteome</keyword>
<comment type="caution">
    <text evidence="10">The sequence shown here is derived from an EMBL/GenBank/DDBJ whole genome shotgun (WGS) entry which is preliminary data.</text>
</comment>
<feature type="chain" id="PRO_5020256969" evidence="7">
    <location>
        <begin position="25"/>
        <end position="1059"/>
    </location>
</feature>
<feature type="signal peptide" evidence="7">
    <location>
        <begin position="1"/>
        <end position="24"/>
    </location>
</feature>
<evidence type="ECO:0000256" key="2">
    <source>
        <dbReference type="ARBA" id="ARBA00022729"/>
    </source>
</evidence>
<dbReference type="Gene3D" id="2.40.170.20">
    <property type="entry name" value="TonB-dependent receptor, beta-barrel domain"/>
    <property type="match status" value="1"/>
</dbReference>
<dbReference type="EMBL" id="SWKR01000002">
    <property type="protein sequence ID" value="TKD50338.1"/>
    <property type="molecule type" value="Genomic_DNA"/>
</dbReference>